<dbReference type="GO" id="GO:0009927">
    <property type="term" value="F:histidine phosphotransfer kinase activity"/>
    <property type="evidence" value="ECO:0007669"/>
    <property type="project" value="InterPro"/>
</dbReference>
<dbReference type="GO" id="GO:0005634">
    <property type="term" value="C:nucleus"/>
    <property type="evidence" value="ECO:0007669"/>
    <property type="project" value="TreeGrafter"/>
</dbReference>
<evidence type="ECO:0000313" key="2">
    <source>
        <dbReference type="EMBL" id="SVB87395.1"/>
    </source>
</evidence>
<name>A0A382HK04_9ZZZZ</name>
<feature type="domain" description="HPt" evidence="1">
    <location>
        <begin position="16"/>
        <end position="109"/>
    </location>
</feature>
<dbReference type="EMBL" id="UINC01061623">
    <property type="protein sequence ID" value="SVB87395.1"/>
    <property type="molecule type" value="Genomic_DNA"/>
</dbReference>
<dbReference type="Pfam" id="PF01627">
    <property type="entry name" value="Hpt"/>
    <property type="match status" value="1"/>
</dbReference>
<protein>
    <recommendedName>
        <fullName evidence="1">HPt domain-containing protein</fullName>
    </recommendedName>
</protein>
<proteinExistence type="predicted"/>
<dbReference type="InterPro" id="IPR045871">
    <property type="entry name" value="AHP1-5/YPD1"/>
</dbReference>
<dbReference type="SUPFAM" id="SSF47226">
    <property type="entry name" value="Histidine-containing phosphotransfer domain, HPT domain"/>
    <property type="match status" value="1"/>
</dbReference>
<feature type="non-terminal residue" evidence="2">
    <location>
        <position position="1"/>
    </location>
</feature>
<dbReference type="PROSITE" id="PS50894">
    <property type="entry name" value="HPT"/>
    <property type="match status" value="1"/>
</dbReference>
<dbReference type="PANTHER" id="PTHR28242:SF52">
    <property type="entry name" value="PHOSPHORELAY INTERMEDIATE PROTEIN YPD1"/>
    <property type="match status" value="1"/>
</dbReference>
<dbReference type="Gene3D" id="1.20.120.160">
    <property type="entry name" value="HPT domain"/>
    <property type="match status" value="1"/>
</dbReference>
<dbReference type="GO" id="GO:0000160">
    <property type="term" value="P:phosphorelay signal transduction system"/>
    <property type="evidence" value="ECO:0007669"/>
    <property type="project" value="InterPro"/>
</dbReference>
<dbReference type="PANTHER" id="PTHR28242">
    <property type="entry name" value="PHOSPHORELAY INTERMEDIATE PROTEIN YPD1"/>
    <property type="match status" value="1"/>
</dbReference>
<dbReference type="GO" id="GO:0043424">
    <property type="term" value="F:protein histidine kinase binding"/>
    <property type="evidence" value="ECO:0007669"/>
    <property type="project" value="InterPro"/>
</dbReference>
<reference evidence="2" key="1">
    <citation type="submission" date="2018-05" db="EMBL/GenBank/DDBJ databases">
        <authorList>
            <person name="Lanie J.A."/>
            <person name="Ng W.-L."/>
            <person name="Kazmierczak K.M."/>
            <person name="Andrzejewski T.M."/>
            <person name="Davidsen T.M."/>
            <person name="Wayne K.J."/>
            <person name="Tettelin H."/>
            <person name="Glass J.I."/>
            <person name="Rusch D."/>
            <person name="Podicherti R."/>
            <person name="Tsui H.-C.T."/>
            <person name="Winkler M.E."/>
        </authorList>
    </citation>
    <scope>NUCLEOTIDE SEQUENCE</scope>
</reference>
<dbReference type="AlphaFoldDB" id="A0A382HK04"/>
<dbReference type="SMART" id="SM00073">
    <property type="entry name" value="HPT"/>
    <property type="match status" value="1"/>
</dbReference>
<dbReference type="InterPro" id="IPR008207">
    <property type="entry name" value="Sig_transdc_His_kin_Hpt_dom"/>
</dbReference>
<dbReference type="GO" id="GO:0005737">
    <property type="term" value="C:cytoplasm"/>
    <property type="evidence" value="ECO:0007669"/>
    <property type="project" value="TreeGrafter"/>
</dbReference>
<sequence length="112" mass="12309">PLLVEAQLEQLRGNGQEDAFKEIISMYLAQTHEQLSQLKSAIAKENFKSIGAIAHQIKGSSANLGAARLSDECSCLEDNALSENLNESTALMEKIQGTFSRTEVQFRALLKK</sequence>
<gene>
    <name evidence="2" type="ORF">METZ01_LOCUS240249</name>
</gene>
<dbReference type="CDD" id="cd00088">
    <property type="entry name" value="HPT"/>
    <property type="match status" value="1"/>
</dbReference>
<evidence type="ECO:0000259" key="1">
    <source>
        <dbReference type="PROSITE" id="PS50894"/>
    </source>
</evidence>
<organism evidence="2">
    <name type="scientific">marine metagenome</name>
    <dbReference type="NCBI Taxonomy" id="408172"/>
    <lineage>
        <taxon>unclassified sequences</taxon>
        <taxon>metagenomes</taxon>
        <taxon>ecological metagenomes</taxon>
    </lineage>
</organism>
<dbReference type="InterPro" id="IPR036641">
    <property type="entry name" value="HPT_dom_sf"/>
</dbReference>
<accession>A0A382HK04</accession>